<keyword evidence="2" id="KW-1185">Reference proteome</keyword>
<evidence type="ECO:0008006" key="3">
    <source>
        <dbReference type="Google" id="ProtNLM"/>
    </source>
</evidence>
<gene>
    <name evidence="1" type="ORF">BO225_06550</name>
</gene>
<dbReference type="InterPro" id="IPR029063">
    <property type="entry name" value="SAM-dependent_MTases_sf"/>
</dbReference>
<dbReference type="AlphaFoldDB" id="A0A1U7NMA7"/>
<sequence>MKTMVELSHAFLQEAMHKQAIVLDGTYGNGSDTRFFLDQPVKKIYAFEIQPELKPKTIPSSLVWILDSHAHLDRYIKEPLDAAIFNFGYCPGLDPSITTQASSSIEAIQKTIQRLKPKGRLSLVLYAHENSPLEQQEIERFLKTLDPRQYGIQKITNYLKKDSPYLFLIEKRKSAKKS</sequence>
<dbReference type="OrthoDB" id="9792989at2"/>
<accession>A0A1U7NMA7</accession>
<evidence type="ECO:0000313" key="1">
    <source>
        <dbReference type="EMBL" id="OLU46303.1"/>
    </source>
</evidence>
<dbReference type="GeneID" id="78275602"/>
<dbReference type="InterPro" id="IPR010719">
    <property type="entry name" value="MnmM_MeTrfase"/>
</dbReference>
<organism evidence="1 2">
    <name type="scientific">Dubosiella newyorkensis</name>
    <dbReference type="NCBI Taxonomy" id="1862672"/>
    <lineage>
        <taxon>Bacteria</taxon>
        <taxon>Bacillati</taxon>
        <taxon>Bacillota</taxon>
        <taxon>Erysipelotrichia</taxon>
        <taxon>Erysipelotrichales</taxon>
        <taxon>Erysipelotrichaceae</taxon>
        <taxon>Dubosiella</taxon>
    </lineage>
</organism>
<dbReference type="RefSeq" id="WP_076341472.1">
    <property type="nucleotide sequence ID" value="NZ_CAJTMI010000032.1"/>
</dbReference>
<comment type="caution">
    <text evidence="1">The sequence shown here is derived from an EMBL/GenBank/DDBJ whole genome shotgun (WGS) entry which is preliminary data.</text>
</comment>
<dbReference type="Pfam" id="PF06962">
    <property type="entry name" value="rRNA_methylase"/>
    <property type="match status" value="1"/>
</dbReference>
<name>A0A1U7NMA7_9FIRM</name>
<proteinExistence type="predicted"/>
<protein>
    <recommendedName>
        <fullName evidence="3">rRNA methyltransferase</fullName>
    </recommendedName>
</protein>
<dbReference type="SUPFAM" id="SSF53335">
    <property type="entry name" value="S-adenosyl-L-methionine-dependent methyltransferases"/>
    <property type="match status" value="1"/>
</dbReference>
<dbReference type="PANTHER" id="PTHR35276:SF1">
    <property type="entry name" value="TRNA (MNM(5)S(2)U34)-METHYLTRANSFERASE, CHLOROPLASTIC"/>
    <property type="match status" value="1"/>
</dbReference>
<dbReference type="Gene3D" id="3.40.50.150">
    <property type="entry name" value="Vaccinia Virus protein VP39"/>
    <property type="match status" value="1"/>
</dbReference>
<dbReference type="STRING" id="1862672.BO225_06550"/>
<evidence type="ECO:0000313" key="2">
    <source>
        <dbReference type="Proteomes" id="UP000186705"/>
    </source>
</evidence>
<reference evidence="1 2" key="1">
    <citation type="submission" date="2016-11" db="EMBL/GenBank/DDBJ databases">
        <title>Description of two novel members of the family Erysipelotrichaceae: Ileibacterium lipovorans gen. nov., sp. nov. and Dubosiella newyorkensis, gen. nov., sp. nov.</title>
        <authorList>
            <person name="Cox L.M."/>
            <person name="Sohn J."/>
            <person name="Tyrrell K.L."/>
            <person name="Citron D.M."/>
            <person name="Lawson P.A."/>
            <person name="Patel N.B."/>
            <person name="Iizumi T."/>
            <person name="Perez-Perez G.I."/>
            <person name="Goldstein E.J."/>
            <person name="Blaser M.J."/>
        </authorList>
    </citation>
    <scope>NUCLEOTIDE SEQUENCE [LARGE SCALE GENOMIC DNA]</scope>
    <source>
        <strain evidence="1 2">NYU-BL-A4</strain>
    </source>
</reference>
<dbReference type="EMBL" id="MPKA01000066">
    <property type="protein sequence ID" value="OLU46303.1"/>
    <property type="molecule type" value="Genomic_DNA"/>
</dbReference>
<dbReference type="Proteomes" id="UP000186705">
    <property type="component" value="Unassembled WGS sequence"/>
</dbReference>
<dbReference type="PANTHER" id="PTHR35276">
    <property type="entry name" value="S-ADENOSYL-L-METHIONINE-DEPENDENT METHYLTRANSFERASES SUPERFAMILY PROTEIN"/>
    <property type="match status" value="1"/>
</dbReference>